<evidence type="ECO:0000256" key="1">
    <source>
        <dbReference type="SAM" id="Coils"/>
    </source>
</evidence>
<comment type="caution">
    <text evidence="6">The sequence shown here is derived from an EMBL/GenBank/DDBJ whole genome shotgun (WGS) entry which is preliminary data.</text>
</comment>
<evidence type="ECO:0000256" key="3">
    <source>
        <dbReference type="SAM" id="SignalP"/>
    </source>
</evidence>
<dbReference type="RefSeq" id="WP_052719856.1">
    <property type="nucleotide sequence ID" value="NZ_CM007353.1"/>
</dbReference>
<keyword evidence="3" id="KW-0732">Signal</keyword>
<name>A0A1E7G539_LACLC</name>
<evidence type="ECO:0000313" key="7">
    <source>
        <dbReference type="Proteomes" id="UP000176236"/>
    </source>
</evidence>
<feature type="coiled-coil region" evidence="1">
    <location>
        <begin position="353"/>
        <end position="389"/>
    </location>
</feature>
<feature type="signal peptide" evidence="3">
    <location>
        <begin position="1"/>
        <end position="26"/>
    </location>
</feature>
<keyword evidence="2" id="KW-0812">Transmembrane</keyword>
<dbReference type="Pfam" id="PF11797">
    <property type="entry name" value="WxLIP_HBD"/>
    <property type="match status" value="1"/>
</dbReference>
<keyword evidence="2" id="KW-0472">Membrane</keyword>
<accession>A0A1E7G539</accession>
<organism evidence="6 7">
    <name type="scientific">Lactococcus cremoris subsp. cremoris IBB477</name>
    <dbReference type="NCBI Taxonomy" id="1449093"/>
    <lineage>
        <taxon>Bacteria</taxon>
        <taxon>Bacillati</taxon>
        <taxon>Bacillota</taxon>
        <taxon>Bacilli</taxon>
        <taxon>Lactobacillales</taxon>
        <taxon>Streptococcaceae</taxon>
        <taxon>Lactococcus</taxon>
        <taxon>Lactococcus cremoris subsp. cremoris</taxon>
    </lineage>
</organism>
<dbReference type="AlphaFoldDB" id="A0A1E7G539"/>
<evidence type="ECO:0000313" key="6">
    <source>
        <dbReference type="EMBL" id="OEU40053.1"/>
    </source>
</evidence>
<reference evidence="6 7" key="1">
    <citation type="journal article" date="2016" name="Appl. Microbiol. Biotechnol.">
        <title>Adhesion of the genome-sequenced Lactococcus lactis subsp. cremoris IBB477 strain is mediated by specific molecular determinants.</title>
        <authorList>
            <person name="Radziwill-Bienkowska J.M."/>
            <person name="Le D.T."/>
            <person name="Szczesny P."/>
            <person name="Duviau M.P."/>
            <person name="Aleksandrzak-Piekarczyk T."/>
            <person name="Loubiere P."/>
            <person name="Mercier-Bonin M."/>
            <person name="Bardowski J.K."/>
            <person name="Kowalczyk M."/>
        </authorList>
    </citation>
    <scope>NUCLEOTIDE SEQUENCE [LARGE SCALE GENOMIC DNA]</scope>
    <source>
        <strain evidence="6 7">IBB477</strain>
    </source>
</reference>
<dbReference type="EMBL" id="JMMZ01000013">
    <property type="protein sequence ID" value="OEU40053.1"/>
    <property type="molecule type" value="Genomic_DNA"/>
</dbReference>
<dbReference type="InterPro" id="IPR021759">
    <property type="entry name" value="WxLIP_HBD"/>
</dbReference>
<dbReference type="Pfam" id="PF06030">
    <property type="entry name" value="WxLIP_PGBD"/>
    <property type="match status" value="1"/>
</dbReference>
<protein>
    <submittedName>
        <fullName evidence="6">Cell surface protein</fullName>
    </submittedName>
</protein>
<feature type="chain" id="PRO_5009449265" evidence="3">
    <location>
        <begin position="27"/>
        <end position="394"/>
    </location>
</feature>
<dbReference type="Proteomes" id="UP000176236">
    <property type="component" value="Chromosome"/>
</dbReference>
<proteinExistence type="predicted"/>
<feature type="domain" description="WxL Interacting Protein host binding" evidence="5">
    <location>
        <begin position="160"/>
        <end position="315"/>
    </location>
</feature>
<evidence type="ECO:0000259" key="5">
    <source>
        <dbReference type="Pfam" id="PF11797"/>
    </source>
</evidence>
<gene>
    <name evidence="6" type="ORF">AJ89_05180</name>
</gene>
<keyword evidence="1" id="KW-0175">Coiled coil</keyword>
<dbReference type="InterPro" id="IPR010317">
    <property type="entry name" value="WxLIP_PGBD"/>
</dbReference>
<feature type="domain" description="WxL Interacting Protein peptidoglycan binding" evidence="4">
    <location>
        <begin position="31"/>
        <end position="149"/>
    </location>
</feature>
<feature type="transmembrane region" description="Helical" evidence="2">
    <location>
        <begin position="330"/>
        <end position="351"/>
    </location>
</feature>
<sequence>MKIYQKVLLFIATIFTLGTVSKEVHANEFNFSVNPVLPENQIGESGYFNLQMSPGQSQTLTITLKNTTDKTVVVEEEIASATTNINGVVEYSPNKIKADSTLKYNLVDHASIPKEVSLQPNSSQQVKVSVTMPKEIFNGVIAGGITFKEKDSEKTNSNSKGLSIQNKYAYVVALLMQQNKNTVAPDLKLNKVEPSQVNYRNVINANLQNPMAGYLNQMYVQAEVKGVSNSKLSYKANKEMLQMAPNSNFDYPVSIGDGNKLEAGKYRLSMTVYGQKNNDGKFTYVDSKGKEQKFDYQWKFTKDFTVSGKTASKLNSKDVTVKKTPWYENWLIWLGLLLILLALFFLFFILWKRRKKEEEAGEEEQDLEKEKLKAQLEAMRAQINKDNNSDGTDI</sequence>
<evidence type="ECO:0000256" key="2">
    <source>
        <dbReference type="SAM" id="Phobius"/>
    </source>
</evidence>
<evidence type="ECO:0000259" key="4">
    <source>
        <dbReference type="Pfam" id="PF06030"/>
    </source>
</evidence>
<keyword evidence="2" id="KW-1133">Transmembrane helix</keyword>